<comment type="caution">
    <text evidence="2">The sequence shown here is derived from an EMBL/GenBank/DDBJ whole genome shotgun (WGS) entry which is preliminary data.</text>
</comment>
<proteinExistence type="predicted"/>
<dbReference type="Proteomes" id="UP000711488">
    <property type="component" value="Unassembled WGS sequence"/>
</dbReference>
<sequence>MDAHNYNIPRLLKWEFNFLRLLGLAPYGYSNGKYFLSQTQVGFTIVLNIAYAVLACWLIFPFPKRNDDIFESIDVLWGPFFFAIMLTLRWIHILSASKNIVKLLRLLRCNTTTPQKLGARIPMLGVIVLMPLSYNIYTLSAENNRNILKDVRTTRGMLEVSLSVIVSYFNYFPYFALVITLNTLMGEMTADLNQINRVLYTYGKMGHMITERHVISLRNEFSERGGSASDYWKQTSMEDVKRGIIKIRRAVVLIQKIFSFTVFAVLAFEQLEIMMITLNGERLIRRISKPQHVYGLRCHYSACFCADGVYCAKKRQADIACMGPRYKKMVWQLRGIQVELERMPRFMIFGLFELGRPCLLA</sequence>
<keyword evidence="1" id="KW-0812">Transmembrane</keyword>
<keyword evidence="2" id="KW-0675">Receptor</keyword>
<name>A0A6A0HDE5_HYAAZ</name>
<gene>
    <name evidence="2" type="ORF">HAZT_HAZT009113</name>
</gene>
<reference evidence="2" key="2">
    <citation type="journal article" date="2018" name="Environ. Sci. Technol.">
        <title>The Toxicogenome of Hyalella azteca: A Model for Sediment Ecotoxicology and Evolutionary Toxicology.</title>
        <authorList>
            <person name="Poynton H.C."/>
            <person name="Hasenbein S."/>
            <person name="Benoit J.B."/>
            <person name="Sepulveda M.S."/>
            <person name="Poelchau M.F."/>
            <person name="Hughes D.S.T."/>
            <person name="Murali S.C."/>
            <person name="Chen S."/>
            <person name="Glastad K.M."/>
            <person name="Goodisman M.A.D."/>
            <person name="Werren J.H."/>
            <person name="Vineis J.H."/>
            <person name="Bowen J.L."/>
            <person name="Friedrich M."/>
            <person name="Jones J."/>
            <person name="Robertson H.M."/>
            <person name="Feyereisen R."/>
            <person name="Mechler-Hickson A."/>
            <person name="Mathers N."/>
            <person name="Lee C.E."/>
            <person name="Colbourne J.K."/>
            <person name="Biales A."/>
            <person name="Johnston J.S."/>
            <person name="Wellborn G.A."/>
            <person name="Rosendale A.J."/>
            <person name="Cridge A.G."/>
            <person name="Munoz-Torres M.C."/>
            <person name="Bain P.A."/>
            <person name="Manny A.R."/>
            <person name="Major K.M."/>
            <person name="Lambert F.N."/>
            <person name="Vulpe C.D."/>
            <person name="Tuck P."/>
            <person name="Blalock B.J."/>
            <person name="Lin Y.Y."/>
            <person name="Smith M.E."/>
            <person name="Ochoa-Acuna H."/>
            <person name="Chen M.M."/>
            <person name="Childers C.P."/>
            <person name="Qu J."/>
            <person name="Dugan S."/>
            <person name="Lee S.L."/>
            <person name="Chao H."/>
            <person name="Dinh H."/>
            <person name="Han Y."/>
            <person name="Doddapaneni H."/>
            <person name="Worley K.C."/>
            <person name="Muzny D.M."/>
            <person name="Gibbs R.A."/>
            <person name="Richards S."/>
        </authorList>
    </citation>
    <scope>NUCLEOTIDE SEQUENCE</scope>
    <source>
        <strain evidence="2">HAZT.00-mixed</strain>
        <tissue evidence="2">Whole organism</tissue>
    </source>
</reference>
<feature type="non-terminal residue" evidence="2">
    <location>
        <position position="361"/>
    </location>
</feature>
<reference evidence="2" key="3">
    <citation type="submission" date="2019-06" db="EMBL/GenBank/DDBJ databases">
        <authorList>
            <person name="Poynton C."/>
            <person name="Hasenbein S."/>
            <person name="Benoit J.B."/>
            <person name="Sepulveda M.S."/>
            <person name="Poelchau M.F."/>
            <person name="Murali S.C."/>
            <person name="Chen S."/>
            <person name="Glastad K.M."/>
            <person name="Werren J.H."/>
            <person name="Vineis J.H."/>
            <person name="Bowen J.L."/>
            <person name="Friedrich M."/>
            <person name="Jones J."/>
            <person name="Robertson H.M."/>
            <person name="Feyereisen R."/>
            <person name="Mechler-Hickson A."/>
            <person name="Mathers N."/>
            <person name="Lee C.E."/>
            <person name="Colbourne J.K."/>
            <person name="Biales A."/>
            <person name="Johnston J.S."/>
            <person name="Wellborn G.A."/>
            <person name="Rosendale A.J."/>
            <person name="Cridge A.G."/>
            <person name="Munoz-Torres M.C."/>
            <person name="Bain P.A."/>
            <person name="Manny A.R."/>
            <person name="Major K.M."/>
            <person name="Lambert F.N."/>
            <person name="Vulpe C.D."/>
            <person name="Tuck P."/>
            <person name="Blalock B.J."/>
            <person name="Lin Y.-Y."/>
            <person name="Smith M.E."/>
            <person name="Ochoa-Acuna H."/>
            <person name="Chen M.-J.M."/>
            <person name="Childers C.P."/>
            <person name="Qu J."/>
            <person name="Dugan S."/>
            <person name="Lee S.L."/>
            <person name="Chao H."/>
            <person name="Dinh H."/>
            <person name="Han Y."/>
            <person name="Doddapaneni H."/>
            <person name="Worley K.C."/>
            <person name="Muzny D.M."/>
            <person name="Gibbs R.A."/>
            <person name="Richards S."/>
        </authorList>
    </citation>
    <scope>NUCLEOTIDE SEQUENCE</scope>
    <source>
        <strain evidence="2">HAZT.00-mixed</strain>
        <tissue evidence="2">Whole organism</tissue>
    </source>
</reference>
<dbReference type="AlphaFoldDB" id="A0A6A0HDE5"/>
<evidence type="ECO:0000313" key="2">
    <source>
        <dbReference type="EMBL" id="KAA0203762.1"/>
    </source>
</evidence>
<protein>
    <submittedName>
        <fullName evidence="2">Gustatory receptor 83</fullName>
    </submittedName>
</protein>
<keyword evidence="1" id="KW-0472">Membrane</keyword>
<reference evidence="2" key="1">
    <citation type="submission" date="2014-08" db="EMBL/GenBank/DDBJ databases">
        <authorList>
            <person name="Murali S."/>
            <person name="Richards S."/>
            <person name="Bandaranaike D."/>
            <person name="Bellair M."/>
            <person name="Blankenburg K."/>
            <person name="Chao H."/>
            <person name="Dinh H."/>
            <person name="Doddapaneni H."/>
            <person name="Dugan-Rocha S."/>
            <person name="Elkadiri S."/>
            <person name="Gnanaolivu R."/>
            <person name="Hughes D."/>
            <person name="Lee S."/>
            <person name="Li M."/>
            <person name="Ming W."/>
            <person name="Munidasa M."/>
            <person name="Muniz J."/>
            <person name="Nguyen L."/>
            <person name="Osuji N."/>
            <person name="Pu L.-L."/>
            <person name="Puazo M."/>
            <person name="Skinner E."/>
            <person name="Qu C."/>
            <person name="Quiroz J."/>
            <person name="Raj R."/>
            <person name="Weissenberger G."/>
            <person name="Xin Y."/>
            <person name="Zou X."/>
            <person name="Han Y."/>
            <person name="Worley K."/>
            <person name="Muzny D."/>
            <person name="Gibbs R."/>
        </authorList>
    </citation>
    <scope>NUCLEOTIDE SEQUENCE</scope>
    <source>
        <strain evidence="2">HAZT.00-mixed</strain>
        <tissue evidence="2">Whole organism</tissue>
    </source>
</reference>
<feature type="transmembrane region" description="Helical" evidence="1">
    <location>
        <begin position="117"/>
        <end position="137"/>
    </location>
</feature>
<accession>A0A6A0HDE5</accession>
<dbReference type="EMBL" id="JQDR03000847">
    <property type="protein sequence ID" value="KAA0203762.1"/>
    <property type="molecule type" value="Genomic_DNA"/>
</dbReference>
<feature type="transmembrane region" description="Helical" evidence="1">
    <location>
        <begin position="41"/>
        <end position="60"/>
    </location>
</feature>
<evidence type="ECO:0000256" key="1">
    <source>
        <dbReference type="SAM" id="Phobius"/>
    </source>
</evidence>
<feature type="transmembrane region" description="Helical" evidence="1">
    <location>
        <begin position="250"/>
        <end position="268"/>
    </location>
</feature>
<feature type="transmembrane region" description="Helical" evidence="1">
    <location>
        <begin position="75"/>
        <end position="96"/>
    </location>
</feature>
<keyword evidence="1" id="KW-1133">Transmembrane helix</keyword>
<feature type="transmembrane region" description="Helical" evidence="1">
    <location>
        <begin position="157"/>
        <end position="179"/>
    </location>
</feature>
<organism evidence="2">
    <name type="scientific">Hyalella azteca</name>
    <name type="common">Amphipod</name>
    <dbReference type="NCBI Taxonomy" id="294128"/>
    <lineage>
        <taxon>Eukaryota</taxon>
        <taxon>Metazoa</taxon>
        <taxon>Ecdysozoa</taxon>
        <taxon>Arthropoda</taxon>
        <taxon>Crustacea</taxon>
        <taxon>Multicrustacea</taxon>
        <taxon>Malacostraca</taxon>
        <taxon>Eumalacostraca</taxon>
        <taxon>Peracarida</taxon>
        <taxon>Amphipoda</taxon>
        <taxon>Senticaudata</taxon>
        <taxon>Talitrida</taxon>
        <taxon>Talitroidea</taxon>
        <taxon>Hyalellidae</taxon>
        <taxon>Hyalella</taxon>
    </lineage>
</organism>